<evidence type="ECO:0000313" key="1">
    <source>
        <dbReference type="EMBL" id="CAG8820262.1"/>
    </source>
</evidence>
<proteinExistence type="predicted"/>
<protein>
    <submittedName>
        <fullName evidence="1">15966_t:CDS:1</fullName>
    </submittedName>
</protein>
<dbReference type="EMBL" id="CAJVQC010083386">
    <property type="protein sequence ID" value="CAG8820262.1"/>
    <property type="molecule type" value="Genomic_DNA"/>
</dbReference>
<comment type="caution">
    <text evidence="1">The sequence shown here is derived from an EMBL/GenBank/DDBJ whole genome shotgun (WGS) entry which is preliminary data.</text>
</comment>
<gene>
    <name evidence="1" type="ORF">RPERSI_LOCUS25320</name>
</gene>
<accession>A0ACA9S0S4</accession>
<feature type="non-terminal residue" evidence="1">
    <location>
        <position position="223"/>
    </location>
</feature>
<feature type="non-terminal residue" evidence="1">
    <location>
        <position position="1"/>
    </location>
</feature>
<name>A0ACA9S0S4_9GLOM</name>
<evidence type="ECO:0000313" key="2">
    <source>
        <dbReference type="Proteomes" id="UP000789920"/>
    </source>
</evidence>
<reference evidence="1" key="1">
    <citation type="submission" date="2021-06" db="EMBL/GenBank/DDBJ databases">
        <authorList>
            <person name="Kallberg Y."/>
            <person name="Tangrot J."/>
            <person name="Rosling A."/>
        </authorList>
    </citation>
    <scope>NUCLEOTIDE SEQUENCE</scope>
    <source>
        <strain evidence="1">MA461A</strain>
    </source>
</reference>
<sequence length="223" mass="26434">IDLNMSSRHNRIKQIYTPLPLLRIRTKLAKSYKSFLPITYKLSANKLNEFLNLSNSEKSSEHSNDLSNLERYSNESNELDIDWENNQEEQLLDNIDWKNNKTEYLHDYITLDNLEDYEKYLQDNDNDLMNSDNNTKQNTQKYKLFKSQSQSFEEFNRKYTAYEDLVKILKHSDFQPEHVIANIRSSTKSAYSIMLVDYIEYILNNLTIVPNLYFGPGIVCDEK</sequence>
<dbReference type="Proteomes" id="UP000789920">
    <property type="component" value="Unassembled WGS sequence"/>
</dbReference>
<organism evidence="1 2">
    <name type="scientific">Racocetra persica</name>
    <dbReference type="NCBI Taxonomy" id="160502"/>
    <lineage>
        <taxon>Eukaryota</taxon>
        <taxon>Fungi</taxon>
        <taxon>Fungi incertae sedis</taxon>
        <taxon>Mucoromycota</taxon>
        <taxon>Glomeromycotina</taxon>
        <taxon>Glomeromycetes</taxon>
        <taxon>Diversisporales</taxon>
        <taxon>Gigasporaceae</taxon>
        <taxon>Racocetra</taxon>
    </lineage>
</organism>
<keyword evidence="2" id="KW-1185">Reference proteome</keyword>